<evidence type="ECO:0000259" key="5">
    <source>
        <dbReference type="PROSITE" id="PS50865"/>
    </source>
</evidence>
<evidence type="ECO:0000256" key="2">
    <source>
        <dbReference type="ARBA" id="ARBA00022771"/>
    </source>
</evidence>
<protein>
    <recommendedName>
        <fullName evidence="5">MYND-type domain-containing protein</fullName>
    </recommendedName>
</protein>
<accession>A0A7M5XDV0</accession>
<dbReference type="AlphaFoldDB" id="A0A7M5XDV0"/>
<dbReference type="Gene3D" id="6.10.140.2220">
    <property type="match status" value="1"/>
</dbReference>
<evidence type="ECO:0000256" key="4">
    <source>
        <dbReference type="PROSITE-ProRule" id="PRU00134"/>
    </source>
</evidence>
<keyword evidence="2 4" id="KW-0863">Zinc-finger</keyword>
<feature type="domain" description="MYND-type" evidence="5">
    <location>
        <begin position="11"/>
        <end position="53"/>
    </location>
</feature>
<keyword evidence="1" id="KW-0479">Metal-binding</keyword>
<dbReference type="EnsemblMetazoa" id="CLYHEMT021767.1">
    <property type="protein sequence ID" value="CLYHEMP021767.1"/>
    <property type="gene ID" value="CLYHEMG021767"/>
</dbReference>
<evidence type="ECO:0000256" key="3">
    <source>
        <dbReference type="ARBA" id="ARBA00022833"/>
    </source>
</evidence>
<dbReference type="SUPFAM" id="SSF144232">
    <property type="entry name" value="HIT/MYND zinc finger-like"/>
    <property type="match status" value="1"/>
</dbReference>
<organism evidence="6 7">
    <name type="scientific">Clytia hemisphaerica</name>
    <dbReference type="NCBI Taxonomy" id="252671"/>
    <lineage>
        <taxon>Eukaryota</taxon>
        <taxon>Metazoa</taxon>
        <taxon>Cnidaria</taxon>
        <taxon>Hydrozoa</taxon>
        <taxon>Hydroidolina</taxon>
        <taxon>Leptothecata</taxon>
        <taxon>Obeliida</taxon>
        <taxon>Clytiidae</taxon>
        <taxon>Clytia</taxon>
    </lineage>
</organism>
<evidence type="ECO:0000256" key="1">
    <source>
        <dbReference type="ARBA" id="ARBA00022723"/>
    </source>
</evidence>
<name>A0A7M5XDV0_9CNID</name>
<keyword evidence="7" id="KW-1185">Reference proteome</keyword>
<dbReference type="Proteomes" id="UP000594262">
    <property type="component" value="Unplaced"/>
</dbReference>
<sequence length="471" mass="54706">MPFDILEKPICYSTFLTEEDCGAPLKRCTKCRCAWYSSVEEQRANWPLHKKLCKKPDYDMVKKMSLQQCLNSLDKMSSPLTITHNYAIILERVFDLVRNSDVRELEDEWDHEDVGLRLHSYSRLLVRVDDPGDYLKSFYQLAWACPGMPQLLFFSDFRSIALTKMMSDFPNGRPMFHNEEKNASFNEEYNVKEDSSGESIAWFIVGFLVRSCIWGKLTMSSKNDGFGNFRDTKFGHAAIIRLGQIFSSTVLRKCGMSALYPVPSLVLNITREKPDVFLQLLNMGIGLGILRWADQEFGRDSLKVMCNMDLRGLSDDKKLDLLEVLFCIFEKEPKVPWESQSADDFNPWEEASNYQFDGKELIKLSMKLVVNVLNCSKDLKTLLSKGVNRRPECDEFSWFDENSDRKRIILAFLLEKMTLVGRHSMKKLATTLTSWSQIEFWEKMKYAKSALSEESYERYCEQAKYFLNLPD</sequence>
<proteinExistence type="predicted"/>
<dbReference type="GO" id="GO:0008270">
    <property type="term" value="F:zinc ion binding"/>
    <property type="evidence" value="ECO:0007669"/>
    <property type="project" value="UniProtKB-KW"/>
</dbReference>
<evidence type="ECO:0000313" key="7">
    <source>
        <dbReference type="Proteomes" id="UP000594262"/>
    </source>
</evidence>
<evidence type="ECO:0000313" key="6">
    <source>
        <dbReference type="EnsemblMetazoa" id="CLYHEMP021767.1"/>
    </source>
</evidence>
<dbReference type="OrthoDB" id="5282002at2759"/>
<reference evidence="6" key="1">
    <citation type="submission" date="2021-01" db="UniProtKB">
        <authorList>
            <consortium name="EnsemblMetazoa"/>
        </authorList>
    </citation>
    <scope>IDENTIFICATION</scope>
</reference>
<dbReference type="InterPro" id="IPR002893">
    <property type="entry name" value="Znf_MYND"/>
</dbReference>
<dbReference type="PROSITE" id="PS50865">
    <property type="entry name" value="ZF_MYND_2"/>
    <property type="match status" value="1"/>
</dbReference>
<keyword evidence="3" id="KW-0862">Zinc</keyword>